<comment type="caution">
    <text evidence="8">The sequence shown here is derived from an EMBL/GenBank/DDBJ whole genome shotgun (WGS) entry which is preliminary data.</text>
</comment>
<dbReference type="Pfam" id="PF16891">
    <property type="entry name" value="STPPase_N"/>
    <property type="match status" value="1"/>
</dbReference>
<feature type="domain" description="Serine-threonine protein phosphatase N-terminal" evidence="7">
    <location>
        <begin position="66"/>
        <end position="99"/>
    </location>
</feature>
<dbReference type="InterPro" id="IPR050341">
    <property type="entry name" value="PP1_catalytic_subunit"/>
</dbReference>
<keyword evidence="5" id="KW-0464">Manganese</keyword>
<evidence type="ECO:0000313" key="9">
    <source>
        <dbReference type="Proteomes" id="UP000000702"/>
    </source>
</evidence>
<dbReference type="GO" id="GO:0004722">
    <property type="term" value="F:protein serine/threonine phosphatase activity"/>
    <property type="evidence" value="ECO:0007669"/>
    <property type="project" value="UniProtKB-EC"/>
</dbReference>
<feature type="non-terminal residue" evidence="8">
    <location>
        <position position="166"/>
    </location>
</feature>
<evidence type="ECO:0000256" key="3">
    <source>
        <dbReference type="ARBA" id="ARBA00022801"/>
    </source>
</evidence>
<reference evidence="8 9" key="2">
    <citation type="journal article" date="2012" name="Proc. Natl. Acad. Sci. U.S.A.">
        <title>Antigenic diversity is generated by distinct evolutionary mechanisms in African trypanosome species.</title>
        <authorList>
            <person name="Jackson A.P."/>
            <person name="Berry A."/>
            <person name="Aslett M."/>
            <person name="Allison H.C."/>
            <person name="Burton P."/>
            <person name="Vavrova-Anderson J."/>
            <person name="Brown R."/>
            <person name="Browne H."/>
            <person name="Corton N."/>
            <person name="Hauser H."/>
            <person name="Gamble J."/>
            <person name="Gilderthorp R."/>
            <person name="Marcello L."/>
            <person name="McQuillan J."/>
            <person name="Otto T.D."/>
            <person name="Quail M.A."/>
            <person name="Sanders M.J."/>
            <person name="van Tonder A."/>
            <person name="Ginger M.L."/>
            <person name="Field M.C."/>
            <person name="Barry J.D."/>
            <person name="Hertz-Fowler C."/>
            <person name="Berriman M."/>
        </authorList>
    </citation>
    <scope>NUCLEOTIDE SEQUENCE [LARGE SCALE GENOMIC DNA]</scope>
    <source>
        <strain evidence="8 9">IL3000</strain>
    </source>
</reference>
<dbReference type="InterPro" id="IPR031675">
    <property type="entry name" value="STPPase_N"/>
</dbReference>
<gene>
    <name evidence="8" type="ORF">TCIL3000_0_00460</name>
</gene>
<evidence type="ECO:0000256" key="4">
    <source>
        <dbReference type="ARBA" id="ARBA00022912"/>
    </source>
</evidence>
<feature type="region of interest" description="Disordered" evidence="6">
    <location>
        <begin position="51"/>
        <end position="71"/>
    </location>
</feature>
<name>F9W9Z3_TRYCI</name>
<keyword evidence="3" id="KW-0378">Hydrolase</keyword>
<dbReference type="SUPFAM" id="SSF56300">
    <property type="entry name" value="Metallo-dependent phosphatases"/>
    <property type="match status" value="1"/>
</dbReference>
<evidence type="ECO:0000256" key="1">
    <source>
        <dbReference type="ARBA" id="ARBA00013081"/>
    </source>
</evidence>
<sequence length="166" mass="18185">MSNRSVFMNCDEIIKKLLLSPTHNTAATHGSSGEDGNNNHRTYTRMSRLSAFQSGRPQEGNARPDSSGAAREDLTEAEVRWLVMESRALFMSQPMLIEIAAPVRICGDVHGQYSDLLRLFDLGGYPPPANLIFLGNTGTGAKSLETISPPPKNWGSRAFFFSGKPQ</sequence>
<evidence type="ECO:0000256" key="2">
    <source>
        <dbReference type="ARBA" id="ARBA00022723"/>
    </source>
</evidence>
<dbReference type="EMBL" id="CAEQ01001367">
    <property type="protein sequence ID" value="CCD14048.1"/>
    <property type="molecule type" value="Genomic_DNA"/>
</dbReference>
<reference evidence="9" key="1">
    <citation type="submission" date="2011-07" db="EMBL/GenBank/DDBJ databases">
        <title>Divergent evolution of antigenic variation in African trypanosomes.</title>
        <authorList>
            <person name="Jackson A.P."/>
            <person name="Berry A."/>
            <person name="Allison H.C."/>
            <person name="Burton P."/>
            <person name="Anderson J."/>
            <person name="Aslett M."/>
            <person name="Brown R."/>
            <person name="Corton N."/>
            <person name="Harris D."/>
            <person name="Hauser H."/>
            <person name="Gamble J."/>
            <person name="Gilderthorp R."/>
            <person name="McQuillan J."/>
            <person name="Quail M.A."/>
            <person name="Sanders M."/>
            <person name="Van Tonder A."/>
            <person name="Ginger M.L."/>
            <person name="Donelson J.E."/>
            <person name="Field M.C."/>
            <person name="Barry J.D."/>
            <person name="Berriman M."/>
            <person name="Hertz-Fowler C."/>
        </authorList>
    </citation>
    <scope>NUCLEOTIDE SEQUENCE [LARGE SCALE GENOMIC DNA]</scope>
    <source>
        <strain evidence="9">IL3000</strain>
    </source>
</reference>
<dbReference type="GO" id="GO:0046872">
    <property type="term" value="F:metal ion binding"/>
    <property type="evidence" value="ECO:0007669"/>
    <property type="project" value="UniProtKB-KW"/>
</dbReference>
<dbReference type="EC" id="3.1.3.16" evidence="1"/>
<evidence type="ECO:0000256" key="5">
    <source>
        <dbReference type="ARBA" id="ARBA00023211"/>
    </source>
</evidence>
<dbReference type="PANTHER" id="PTHR11668:SF300">
    <property type="entry name" value="SERINE_THREONINE-PROTEIN PHOSPHATASE"/>
    <property type="match status" value="1"/>
</dbReference>
<proteinExistence type="predicted"/>
<organism evidence="8 9">
    <name type="scientific">Trypanosoma congolense (strain IL3000)</name>
    <dbReference type="NCBI Taxonomy" id="1068625"/>
    <lineage>
        <taxon>Eukaryota</taxon>
        <taxon>Discoba</taxon>
        <taxon>Euglenozoa</taxon>
        <taxon>Kinetoplastea</taxon>
        <taxon>Metakinetoplastina</taxon>
        <taxon>Trypanosomatida</taxon>
        <taxon>Trypanosomatidae</taxon>
        <taxon>Trypanosoma</taxon>
        <taxon>Nannomonas</taxon>
    </lineage>
</organism>
<dbReference type="OMA" id="MAKGQEM"/>
<dbReference type="InterPro" id="IPR029052">
    <property type="entry name" value="Metallo-depent_PP-like"/>
</dbReference>
<keyword evidence="4" id="KW-0904">Protein phosphatase</keyword>
<dbReference type="VEuPathDB" id="TriTrypDB:TcIL3000_0_00460"/>
<dbReference type="GO" id="GO:0005737">
    <property type="term" value="C:cytoplasm"/>
    <property type="evidence" value="ECO:0007669"/>
    <property type="project" value="TreeGrafter"/>
</dbReference>
<keyword evidence="9" id="KW-1185">Reference proteome</keyword>
<evidence type="ECO:0000256" key="6">
    <source>
        <dbReference type="SAM" id="MobiDB-lite"/>
    </source>
</evidence>
<evidence type="ECO:0000313" key="8">
    <source>
        <dbReference type="EMBL" id="CCD14048.1"/>
    </source>
</evidence>
<dbReference type="Proteomes" id="UP000000702">
    <property type="component" value="Unassembled WGS sequence"/>
</dbReference>
<dbReference type="Gene3D" id="3.60.21.10">
    <property type="match status" value="1"/>
</dbReference>
<evidence type="ECO:0000259" key="7">
    <source>
        <dbReference type="Pfam" id="PF16891"/>
    </source>
</evidence>
<dbReference type="GO" id="GO:0005634">
    <property type="term" value="C:nucleus"/>
    <property type="evidence" value="ECO:0007669"/>
    <property type="project" value="TreeGrafter"/>
</dbReference>
<accession>F9W9Z3</accession>
<protein>
    <recommendedName>
        <fullName evidence="1">protein-serine/threonine phosphatase</fullName>
        <ecNumber evidence="1">3.1.3.16</ecNumber>
    </recommendedName>
</protein>
<keyword evidence="2" id="KW-0479">Metal-binding</keyword>
<dbReference type="AlphaFoldDB" id="F9W9Z3"/>
<dbReference type="PANTHER" id="PTHR11668">
    <property type="entry name" value="SERINE/THREONINE PROTEIN PHOSPHATASE"/>
    <property type="match status" value="1"/>
</dbReference>